<proteinExistence type="predicted"/>
<dbReference type="InterPro" id="IPR001841">
    <property type="entry name" value="Znf_RING"/>
</dbReference>
<dbReference type="GO" id="GO:0008270">
    <property type="term" value="F:zinc ion binding"/>
    <property type="evidence" value="ECO:0007669"/>
    <property type="project" value="UniProtKB-KW"/>
</dbReference>
<keyword evidence="1" id="KW-0479">Metal-binding</keyword>
<accession>A0AAV9EPA7</accession>
<reference evidence="6" key="1">
    <citation type="journal article" date="2023" name="Nat. Commun.">
        <title>Diploid and tetraploid genomes of Acorus and the evolution of monocots.</title>
        <authorList>
            <person name="Ma L."/>
            <person name="Liu K.W."/>
            <person name="Li Z."/>
            <person name="Hsiao Y.Y."/>
            <person name="Qi Y."/>
            <person name="Fu T."/>
            <person name="Tang G.D."/>
            <person name="Zhang D."/>
            <person name="Sun W.H."/>
            <person name="Liu D.K."/>
            <person name="Li Y."/>
            <person name="Chen G.Z."/>
            <person name="Liu X.D."/>
            <person name="Liao X.Y."/>
            <person name="Jiang Y.T."/>
            <person name="Yu X."/>
            <person name="Hao Y."/>
            <person name="Huang J."/>
            <person name="Zhao X.W."/>
            <person name="Ke S."/>
            <person name="Chen Y.Y."/>
            <person name="Wu W.L."/>
            <person name="Hsu J.L."/>
            <person name="Lin Y.F."/>
            <person name="Huang M.D."/>
            <person name="Li C.Y."/>
            <person name="Huang L."/>
            <person name="Wang Z.W."/>
            <person name="Zhao X."/>
            <person name="Zhong W.Y."/>
            <person name="Peng D.H."/>
            <person name="Ahmad S."/>
            <person name="Lan S."/>
            <person name="Zhang J.S."/>
            <person name="Tsai W.C."/>
            <person name="Van de Peer Y."/>
            <person name="Liu Z.J."/>
        </authorList>
    </citation>
    <scope>NUCLEOTIDE SEQUENCE</scope>
    <source>
        <strain evidence="6">CP</strain>
    </source>
</reference>
<dbReference type="Pfam" id="PF13639">
    <property type="entry name" value="zf-RING_2"/>
    <property type="match status" value="1"/>
</dbReference>
<dbReference type="PANTHER" id="PTHR45931">
    <property type="entry name" value="SI:CH211-59O9.10"/>
    <property type="match status" value="1"/>
</dbReference>
<keyword evidence="7" id="KW-1185">Reference proteome</keyword>
<organism evidence="6 7">
    <name type="scientific">Acorus calamus</name>
    <name type="common">Sweet flag</name>
    <dbReference type="NCBI Taxonomy" id="4465"/>
    <lineage>
        <taxon>Eukaryota</taxon>
        <taxon>Viridiplantae</taxon>
        <taxon>Streptophyta</taxon>
        <taxon>Embryophyta</taxon>
        <taxon>Tracheophyta</taxon>
        <taxon>Spermatophyta</taxon>
        <taxon>Magnoliopsida</taxon>
        <taxon>Liliopsida</taxon>
        <taxon>Acoraceae</taxon>
        <taxon>Acorus</taxon>
    </lineage>
</organism>
<feature type="domain" description="RING-type" evidence="5">
    <location>
        <begin position="184"/>
        <end position="225"/>
    </location>
</feature>
<gene>
    <name evidence="6" type="primary">RING1</name>
    <name evidence="6" type="ORF">QJS10_CPA06g02478</name>
</gene>
<evidence type="ECO:0000313" key="7">
    <source>
        <dbReference type="Proteomes" id="UP001180020"/>
    </source>
</evidence>
<dbReference type="InterPro" id="IPR051834">
    <property type="entry name" value="RING_finger_E3_ligase"/>
</dbReference>
<sequence length="231" mass="27004">MDNIQYDVQMSSFKPEVIISYDTVEVHFIFMIRETIERFEFDYDRGSFTVTQHNRTDNAMTSYLTFELPEFLSPQSNVEERILQTLQTFQIDYQRCSHISNQLYNFAELKVATLEDEHKNLVIFTQITRLRRVDFPDEYVDEAVTQSMDEIDPLELAVSASREAVEQLKVEIYEGKDGDDVDDCRVCFDDFSVGSEVMRMPCGHLFHRVCILKWLEKSGVCPICRLKMSAV</sequence>
<name>A0AAV9EPA7_ACOCL</name>
<dbReference type="Gene3D" id="3.30.40.10">
    <property type="entry name" value="Zinc/RING finger domain, C3HC4 (zinc finger)"/>
    <property type="match status" value="1"/>
</dbReference>
<evidence type="ECO:0000256" key="1">
    <source>
        <dbReference type="ARBA" id="ARBA00022723"/>
    </source>
</evidence>
<keyword evidence="3" id="KW-0862">Zinc</keyword>
<dbReference type="SMART" id="SM00744">
    <property type="entry name" value="RINGv"/>
    <property type="match status" value="1"/>
</dbReference>
<evidence type="ECO:0000259" key="5">
    <source>
        <dbReference type="PROSITE" id="PS50089"/>
    </source>
</evidence>
<dbReference type="EMBL" id="JAUJYO010000006">
    <property type="protein sequence ID" value="KAK1315385.1"/>
    <property type="molecule type" value="Genomic_DNA"/>
</dbReference>
<reference evidence="6" key="2">
    <citation type="submission" date="2023-06" db="EMBL/GenBank/DDBJ databases">
        <authorList>
            <person name="Ma L."/>
            <person name="Liu K.-W."/>
            <person name="Li Z."/>
            <person name="Hsiao Y.-Y."/>
            <person name="Qi Y."/>
            <person name="Fu T."/>
            <person name="Tang G."/>
            <person name="Zhang D."/>
            <person name="Sun W.-H."/>
            <person name="Liu D.-K."/>
            <person name="Li Y."/>
            <person name="Chen G.-Z."/>
            <person name="Liu X.-D."/>
            <person name="Liao X.-Y."/>
            <person name="Jiang Y.-T."/>
            <person name="Yu X."/>
            <person name="Hao Y."/>
            <person name="Huang J."/>
            <person name="Zhao X.-W."/>
            <person name="Ke S."/>
            <person name="Chen Y.-Y."/>
            <person name="Wu W.-L."/>
            <person name="Hsu J.-L."/>
            <person name="Lin Y.-F."/>
            <person name="Huang M.-D."/>
            <person name="Li C.-Y."/>
            <person name="Huang L."/>
            <person name="Wang Z.-W."/>
            <person name="Zhao X."/>
            <person name="Zhong W.-Y."/>
            <person name="Peng D.-H."/>
            <person name="Ahmad S."/>
            <person name="Lan S."/>
            <person name="Zhang J.-S."/>
            <person name="Tsai W.-C."/>
            <person name="Van De Peer Y."/>
            <person name="Liu Z.-J."/>
        </authorList>
    </citation>
    <scope>NUCLEOTIDE SEQUENCE</scope>
    <source>
        <strain evidence="6">CP</strain>
        <tissue evidence="6">Leaves</tissue>
    </source>
</reference>
<dbReference type="PROSITE" id="PS50089">
    <property type="entry name" value="ZF_RING_2"/>
    <property type="match status" value="1"/>
</dbReference>
<evidence type="ECO:0000256" key="4">
    <source>
        <dbReference type="PROSITE-ProRule" id="PRU00175"/>
    </source>
</evidence>
<dbReference type="GO" id="GO:0006511">
    <property type="term" value="P:ubiquitin-dependent protein catabolic process"/>
    <property type="evidence" value="ECO:0007669"/>
    <property type="project" value="TreeGrafter"/>
</dbReference>
<evidence type="ECO:0000256" key="2">
    <source>
        <dbReference type="ARBA" id="ARBA00022771"/>
    </source>
</evidence>
<evidence type="ECO:0000256" key="3">
    <source>
        <dbReference type="ARBA" id="ARBA00022833"/>
    </source>
</evidence>
<protein>
    <submittedName>
        <fullName evidence="6">E3 ubiquitin-protein ligase RING1</fullName>
    </submittedName>
</protein>
<comment type="caution">
    <text evidence="6">The sequence shown here is derived from an EMBL/GenBank/DDBJ whole genome shotgun (WGS) entry which is preliminary data.</text>
</comment>
<keyword evidence="2 4" id="KW-0863">Zinc-finger</keyword>
<evidence type="ECO:0000313" key="6">
    <source>
        <dbReference type="EMBL" id="KAK1315385.1"/>
    </source>
</evidence>
<dbReference type="Proteomes" id="UP001180020">
    <property type="component" value="Unassembled WGS sequence"/>
</dbReference>
<dbReference type="InterPro" id="IPR013083">
    <property type="entry name" value="Znf_RING/FYVE/PHD"/>
</dbReference>
<dbReference type="SUPFAM" id="SSF57850">
    <property type="entry name" value="RING/U-box"/>
    <property type="match status" value="1"/>
</dbReference>
<dbReference type="PANTHER" id="PTHR45931:SF16">
    <property type="entry name" value="RING_U-BOX SUPERFAMILY PROTEIN"/>
    <property type="match status" value="1"/>
</dbReference>
<dbReference type="AlphaFoldDB" id="A0AAV9EPA7"/>
<dbReference type="GO" id="GO:0061630">
    <property type="term" value="F:ubiquitin protein ligase activity"/>
    <property type="evidence" value="ECO:0007669"/>
    <property type="project" value="TreeGrafter"/>
</dbReference>
<dbReference type="GO" id="GO:0005634">
    <property type="term" value="C:nucleus"/>
    <property type="evidence" value="ECO:0007669"/>
    <property type="project" value="TreeGrafter"/>
</dbReference>
<dbReference type="SMART" id="SM00184">
    <property type="entry name" value="RING"/>
    <property type="match status" value="1"/>
</dbReference>
<dbReference type="InterPro" id="IPR011016">
    <property type="entry name" value="Znf_RING-CH"/>
</dbReference>